<sequence>MQHIHDFIGFYMQTGFWIGSCPDLSLYDEARRFTGMCAEIGYAYDCPAFMVAITIDGMVLLHHKEMASNVPQMGDPTQIEKALSWWDEFLDYAYALQAIIESETMRVAAPFGIAASEVAPDYTSTIGMIDWFPVRRNWESGRVINEQLRDLEHYIRYVSKHGEVPSEITFSPYSWPKVKVSTLDSAMRNFEYICAHPRVLKWLAFVTRSKVAYSKNDFAMSLLQSWFVIESVCNQLYDDSPHIHVRGNRKNVKAKHIIDLLSQDGKLAAATAHDLHEVRKVRNGLVHSPETTRCSSRLAALAGNLASSLSMHGHPFGVDLLWQCGVRY</sequence>
<evidence type="ECO:0000313" key="2">
    <source>
        <dbReference type="Proteomes" id="UP000474565"/>
    </source>
</evidence>
<comment type="caution">
    <text evidence="1">The sequence shown here is derived from an EMBL/GenBank/DDBJ whole genome shotgun (WGS) entry which is preliminary data.</text>
</comment>
<proteinExistence type="predicted"/>
<dbReference type="RefSeq" id="WP_161020129.1">
    <property type="nucleotide sequence ID" value="NZ_WWCP01000018.1"/>
</dbReference>
<gene>
    <name evidence="1" type="ORF">GTP44_15455</name>
</gene>
<organism evidence="1 2">
    <name type="scientific">Duganella lactea</name>
    <dbReference type="NCBI Taxonomy" id="2692173"/>
    <lineage>
        <taxon>Bacteria</taxon>
        <taxon>Pseudomonadati</taxon>
        <taxon>Pseudomonadota</taxon>
        <taxon>Betaproteobacteria</taxon>
        <taxon>Burkholderiales</taxon>
        <taxon>Oxalobacteraceae</taxon>
        <taxon>Telluria group</taxon>
        <taxon>Duganella</taxon>
    </lineage>
</organism>
<evidence type="ECO:0008006" key="3">
    <source>
        <dbReference type="Google" id="ProtNLM"/>
    </source>
</evidence>
<evidence type="ECO:0000313" key="1">
    <source>
        <dbReference type="EMBL" id="MYM83345.1"/>
    </source>
</evidence>
<dbReference type="AlphaFoldDB" id="A0A6L8MQ55"/>
<dbReference type="Proteomes" id="UP000474565">
    <property type="component" value="Unassembled WGS sequence"/>
</dbReference>
<protein>
    <recommendedName>
        <fullName evidence="3">Apea-like HEPN domain-containing protein</fullName>
    </recommendedName>
</protein>
<reference evidence="1 2" key="1">
    <citation type="submission" date="2019-12" db="EMBL/GenBank/DDBJ databases">
        <title>Novel species isolated from a subtropical stream in China.</title>
        <authorList>
            <person name="Lu H."/>
        </authorList>
    </citation>
    <scope>NUCLEOTIDE SEQUENCE [LARGE SCALE GENOMIC DNA]</scope>
    <source>
        <strain evidence="1 2">FT50W</strain>
    </source>
</reference>
<dbReference type="EMBL" id="WWCP01000018">
    <property type="protein sequence ID" value="MYM83345.1"/>
    <property type="molecule type" value="Genomic_DNA"/>
</dbReference>
<accession>A0A6L8MQ55</accession>
<name>A0A6L8MQ55_9BURK</name>